<organism evidence="5 6">
    <name type="scientific">Alkalihalophilus pseudofirmus</name>
    <name type="common">Bacillus pseudofirmus</name>
    <dbReference type="NCBI Taxonomy" id="79885"/>
    <lineage>
        <taxon>Bacteria</taxon>
        <taxon>Bacillati</taxon>
        <taxon>Bacillota</taxon>
        <taxon>Bacilli</taxon>
        <taxon>Bacillales</taxon>
        <taxon>Bacillaceae</taxon>
        <taxon>Alkalihalophilus</taxon>
    </lineage>
</organism>
<dbReference type="SUPFAM" id="SSF53335">
    <property type="entry name" value="S-adenosyl-L-methionine-dependent methyltransferases"/>
    <property type="match status" value="1"/>
</dbReference>
<dbReference type="InterPro" id="IPR029063">
    <property type="entry name" value="SAM-dependent_MTases_sf"/>
</dbReference>
<dbReference type="EC" id="2.1.1.-" evidence="5"/>
<dbReference type="Proteomes" id="UP001285636">
    <property type="component" value="Unassembled WGS sequence"/>
</dbReference>
<dbReference type="CDD" id="cd02440">
    <property type="entry name" value="AdoMet_MTases"/>
    <property type="match status" value="1"/>
</dbReference>
<proteinExistence type="inferred from homology"/>
<dbReference type="Gene3D" id="3.40.50.150">
    <property type="entry name" value="Vaccinia Virus protein VP39"/>
    <property type="match status" value="1"/>
</dbReference>
<keyword evidence="2 5" id="KW-0489">Methyltransferase</keyword>
<evidence type="ECO:0000259" key="4">
    <source>
        <dbReference type="Pfam" id="PF08241"/>
    </source>
</evidence>
<name>A0AAJ2NR85_ALKPS</name>
<comment type="caution">
    <text evidence="5">The sequence shown here is derived from an EMBL/GenBank/DDBJ whole genome shotgun (WGS) entry which is preliminary data.</text>
</comment>
<gene>
    <name evidence="5" type="ORF">RYX45_18580</name>
</gene>
<reference evidence="5" key="1">
    <citation type="submission" date="2023-10" db="EMBL/GenBank/DDBJ databases">
        <title>Screening of Alkalihalophilus pseudofirmusBZ-TG-HK211 and Its Alleviation of Salt Stress on Rapeseed Growth.</title>
        <authorList>
            <person name="Zhao B."/>
            <person name="Guo T."/>
        </authorList>
    </citation>
    <scope>NUCLEOTIDE SEQUENCE</scope>
    <source>
        <strain evidence="5">BZ-TG-HK211</strain>
    </source>
</reference>
<dbReference type="AlphaFoldDB" id="A0AAJ2NR85"/>
<sequence>MKDRKGSEEKAEVMKQFGANAEKYVASESHAKGEDLPQLVQWIKPKADWVALDIATGGGHVAKSLAPHVREVFATDLTKAMLANTANHLKKSFSNITYVVADAEDLPFLEGTFDLVTCRIAPHHFPNPDQYIAEAARVLKPGGLFLMIDNVAPEEEELAEYLNTFEKLRDVSHVTSLSVSKWKEYLAEEGMVEVQSQLKKKTYKFPAWVERTAQDSDQIMRVHHYITSASKEIKEYFQVEAAAGEVKSVTIDEWMTLHQKGGMENE</sequence>
<dbReference type="InterPro" id="IPR013216">
    <property type="entry name" value="Methyltransf_11"/>
</dbReference>
<dbReference type="Pfam" id="PF08241">
    <property type="entry name" value="Methyltransf_11"/>
    <property type="match status" value="1"/>
</dbReference>
<evidence type="ECO:0000313" key="5">
    <source>
        <dbReference type="EMBL" id="MDV2887195.1"/>
    </source>
</evidence>
<accession>A0AAJ2NR85</accession>
<dbReference type="EMBL" id="JAWJAY010000008">
    <property type="protein sequence ID" value="MDV2887195.1"/>
    <property type="molecule type" value="Genomic_DNA"/>
</dbReference>
<comment type="similarity">
    <text evidence="1">Belongs to the methyltransferase superfamily.</text>
</comment>
<dbReference type="GO" id="GO:0032259">
    <property type="term" value="P:methylation"/>
    <property type="evidence" value="ECO:0007669"/>
    <property type="project" value="UniProtKB-KW"/>
</dbReference>
<dbReference type="InterPro" id="IPR051052">
    <property type="entry name" value="Diverse_substrate_MTase"/>
</dbReference>
<dbReference type="PANTHER" id="PTHR44942:SF4">
    <property type="entry name" value="METHYLTRANSFERASE TYPE 11 DOMAIN-CONTAINING PROTEIN"/>
    <property type="match status" value="1"/>
</dbReference>
<protein>
    <submittedName>
        <fullName evidence="5">Class I SAM-dependent methyltransferase</fullName>
        <ecNumber evidence="5">2.1.1.-</ecNumber>
    </submittedName>
</protein>
<keyword evidence="3 5" id="KW-0808">Transferase</keyword>
<feature type="domain" description="Methyltransferase type 11" evidence="4">
    <location>
        <begin position="52"/>
        <end position="146"/>
    </location>
</feature>
<dbReference type="GO" id="GO:0008757">
    <property type="term" value="F:S-adenosylmethionine-dependent methyltransferase activity"/>
    <property type="evidence" value="ECO:0007669"/>
    <property type="project" value="InterPro"/>
</dbReference>
<dbReference type="RefSeq" id="WP_323467629.1">
    <property type="nucleotide sequence ID" value="NZ_CP144224.1"/>
</dbReference>
<evidence type="ECO:0000256" key="3">
    <source>
        <dbReference type="ARBA" id="ARBA00022679"/>
    </source>
</evidence>
<evidence type="ECO:0000313" key="6">
    <source>
        <dbReference type="Proteomes" id="UP001285636"/>
    </source>
</evidence>
<evidence type="ECO:0000256" key="1">
    <source>
        <dbReference type="ARBA" id="ARBA00008361"/>
    </source>
</evidence>
<evidence type="ECO:0000256" key="2">
    <source>
        <dbReference type="ARBA" id="ARBA00022603"/>
    </source>
</evidence>
<dbReference type="PANTHER" id="PTHR44942">
    <property type="entry name" value="METHYLTRANSF_11 DOMAIN-CONTAINING PROTEIN"/>
    <property type="match status" value="1"/>
</dbReference>